<feature type="compositionally biased region" description="Low complexity" evidence="1">
    <location>
        <begin position="109"/>
        <end position="123"/>
    </location>
</feature>
<comment type="caution">
    <text evidence="2">The sequence shown here is derived from an EMBL/GenBank/DDBJ whole genome shotgun (WGS) entry which is preliminary data.</text>
</comment>
<feature type="compositionally biased region" description="Polar residues" evidence="1">
    <location>
        <begin position="98"/>
        <end position="108"/>
    </location>
</feature>
<gene>
    <name evidence="2" type="ORF">PVAP13_9NG326446</name>
</gene>
<evidence type="ECO:0000313" key="3">
    <source>
        <dbReference type="Proteomes" id="UP000823388"/>
    </source>
</evidence>
<dbReference type="EMBL" id="CM029054">
    <property type="protein sequence ID" value="KAG2537864.1"/>
    <property type="molecule type" value="Genomic_DNA"/>
</dbReference>
<reference evidence="2" key="1">
    <citation type="submission" date="2020-05" db="EMBL/GenBank/DDBJ databases">
        <title>WGS assembly of Panicum virgatum.</title>
        <authorList>
            <person name="Lovell J.T."/>
            <person name="Jenkins J."/>
            <person name="Shu S."/>
            <person name="Juenger T.E."/>
            <person name="Schmutz J."/>
        </authorList>
    </citation>
    <scope>NUCLEOTIDE SEQUENCE</scope>
    <source>
        <strain evidence="2">AP13</strain>
    </source>
</reference>
<organism evidence="2 3">
    <name type="scientific">Panicum virgatum</name>
    <name type="common">Blackwell switchgrass</name>
    <dbReference type="NCBI Taxonomy" id="38727"/>
    <lineage>
        <taxon>Eukaryota</taxon>
        <taxon>Viridiplantae</taxon>
        <taxon>Streptophyta</taxon>
        <taxon>Embryophyta</taxon>
        <taxon>Tracheophyta</taxon>
        <taxon>Spermatophyta</taxon>
        <taxon>Magnoliopsida</taxon>
        <taxon>Liliopsida</taxon>
        <taxon>Poales</taxon>
        <taxon>Poaceae</taxon>
        <taxon>PACMAD clade</taxon>
        <taxon>Panicoideae</taxon>
        <taxon>Panicodae</taxon>
        <taxon>Paniceae</taxon>
        <taxon>Panicinae</taxon>
        <taxon>Panicum</taxon>
        <taxon>Panicum sect. Hiantes</taxon>
    </lineage>
</organism>
<keyword evidence="3" id="KW-1185">Reference proteome</keyword>
<dbReference type="Proteomes" id="UP000823388">
    <property type="component" value="Chromosome 9N"/>
</dbReference>
<dbReference type="AlphaFoldDB" id="A0A8T0MS42"/>
<accession>A0A8T0MS42</accession>
<protein>
    <submittedName>
        <fullName evidence="2">Uncharacterized protein</fullName>
    </submittedName>
</protein>
<evidence type="ECO:0000313" key="2">
    <source>
        <dbReference type="EMBL" id="KAG2537864.1"/>
    </source>
</evidence>
<sequence length="193" mass="20011">MVAKLIAAVEVGRQTDHESKSACWCFSPPSNVTYVAGSSGNGALPSRYCVTCRMLGRAAGDGCRHASPSRSTRSASAASNSEPSLASTAPAMEPLRQCPSTHSASTNRSPAVAAASASSSSSSMGLRPQATSRTNAPKANTSERVVALPVRTSSGAILARPKSPSRPFISPSRSTLLVLMSRWMTTFSQSSCM</sequence>
<proteinExistence type="predicted"/>
<name>A0A8T0MS42_PANVG</name>
<feature type="region of interest" description="Disordered" evidence="1">
    <location>
        <begin position="61"/>
        <end position="142"/>
    </location>
</feature>
<feature type="compositionally biased region" description="Polar residues" evidence="1">
    <location>
        <begin position="129"/>
        <end position="142"/>
    </location>
</feature>
<evidence type="ECO:0000256" key="1">
    <source>
        <dbReference type="SAM" id="MobiDB-lite"/>
    </source>
</evidence>
<feature type="compositionally biased region" description="Low complexity" evidence="1">
    <location>
        <begin position="65"/>
        <end position="81"/>
    </location>
</feature>